<protein>
    <submittedName>
        <fullName evidence="1">Uncharacterized protein</fullName>
    </submittedName>
</protein>
<accession>A0A5B7E1L6</accession>
<reference evidence="1 2" key="1">
    <citation type="submission" date="2019-05" db="EMBL/GenBank/DDBJ databases">
        <title>Another draft genome of Portunus trituberculatus and its Hox gene families provides insights of decapod evolution.</title>
        <authorList>
            <person name="Jeong J.-H."/>
            <person name="Song I."/>
            <person name="Kim S."/>
            <person name="Choi T."/>
            <person name="Kim D."/>
            <person name="Ryu S."/>
            <person name="Kim W."/>
        </authorList>
    </citation>
    <scope>NUCLEOTIDE SEQUENCE [LARGE SCALE GENOMIC DNA]</scope>
    <source>
        <tissue evidence="1">Muscle</tissue>
    </source>
</reference>
<evidence type="ECO:0000313" key="1">
    <source>
        <dbReference type="EMBL" id="MPC27648.1"/>
    </source>
</evidence>
<comment type="caution">
    <text evidence="1">The sequence shown here is derived from an EMBL/GenBank/DDBJ whole genome shotgun (WGS) entry which is preliminary data.</text>
</comment>
<organism evidence="1 2">
    <name type="scientific">Portunus trituberculatus</name>
    <name type="common">Swimming crab</name>
    <name type="synonym">Neptunus trituberculatus</name>
    <dbReference type="NCBI Taxonomy" id="210409"/>
    <lineage>
        <taxon>Eukaryota</taxon>
        <taxon>Metazoa</taxon>
        <taxon>Ecdysozoa</taxon>
        <taxon>Arthropoda</taxon>
        <taxon>Crustacea</taxon>
        <taxon>Multicrustacea</taxon>
        <taxon>Malacostraca</taxon>
        <taxon>Eumalacostraca</taxon>
        <taxon>Eucarida</taxon>
        <taxon>Decapoda</taxon>
        <taxon>Pleocyemata</taxon>
        <taxon>Brachyura</taxon>
        <taxon>Eubrachyura</taxon>
        <taxon>Portunoidea</taxon>
        <taxon>Portunidae</taxon>
        <taxon>Portuninae</taxon>
        <taxon>Portunus</taxon>
    </lineage>
</organism>
<gene>
    <name evidence="1" type="ORF">E2C01_020824</name>
</gene>
<dbReference type="Proteomes" id="UP000324222">
    <property type="component" value="Unassembled WGS sequence"/>
</dbReference>
<dbReference type="AlphaFoldDB" id="A0A5B7E1L6"/>
<keyword evidence="2" id="KW-1185">Reference proteome</keyword>
<dbReference type="EMBL" id="VSRR010001780">
    <property type="protein sequence ID" value="MPC27648.1"/>
    <property type="molecule type" value="Genomic_DNA"/>
</dbReference>
<name>A0A5B7E1L6_PORTR</name>
<sequence>MLFKVLGKDHLRSHLQCMVLARAHTQSSLKPLLTFSAVSSFLSSSLVSSSSWIIKVQLLSPSKLSSLTTAAATSSPGTSFTVGGLETLQVSKIPLLRVVLPPFLAVYSGSCRLLVATVLDHSHPSWRSMSELGTLAMLPSHPCYLAALAPCWKDPQSELMVMLHNIQPPQSSTEGPRPHH</sequence>
<evidence type="ECO:0000313" key="2">
    <source>
        <dbReference type="Proteomes" id="UP000324222"/>
    </source>
</evidence>
<proteinExistence type="predicted"/>